<accession>A0A2A9FJX1</accession>
<dbReference type="InterPro" id="IPR042099">
    <property type="entry name" value="ANL_N_sf"/>
</dbReference>
<dbReference type="InterPro" id="IPR045851">
    <property type="entry name" value="AMP-bd_C_sf"/>
</dbReference>
<sequence>MVNIAAEVWAQAESDPARVAVRSPVTITYGGLRQAGRRVAGAVRSAGYAPLDRVLFIAPTIPEFPEIYYGLHAAGVTVVTMNTMSTHPEIGYVLADSGTSLVVAWHECADAARTAAAERGIEFWEIEPGHSFEAPPLTDVHEHAHDDTAVIMYTSGTTGKPKGAELTAANLIRAVQSFTPVFNLTGEDRVGTALPLFHSYGQSICMNTALAAGASISLLTRFEPGDVLRMMKRDRLTILLGVPTMWNAMLHVEGDFRAEDFTELRLAGSGGASLPVEVILAFEDRFGCRILEGYGLTESTGGATFNDLNREQKTGTVGRALPGMTVEVRDSDGHALPPGEPGEVYLKGPMIMKGYWNRPEATAQDLRDGWLKTGDIGALDHEGYLSILDRVKDLIIRGGYNVYPREVEEVLYEHADIVEVAVIGAPDEHYGEEIAAVIALAPGSTVTGEEIRSWAKQRLSAYKVPRLFSFVEQLPRGATGKILKRAIDRDELRSSAHREVSP</sequence>
<dbReference type="RefSeq" id="WP_098514652.1">
    <property type="nucleotide sequence ID" value="NZ_JBIAKZ010000031.1"/>
</dbReference>
<dbReference type="PROSITE" id="PS00455">
    <property type="entry name" value="AMP_BINDING"/>
    <property type="match status" value="1"/>
</dbReference>
<evidence type="ECO:0000259" key="4">
    <source>
        <dbReference type="Pfam" id="PF13193"/>
    </source>
</evidence>
<reference evidence="5 6" key="1">
    <citation type="submission" date="2017-10" db="EMBL/GenBank/DDBJ databases">
        <title>Sequencing the genomes of 1000 actinobacteria strains.</title>
        <authorList>
            <person name="Klenk H.-P."/>
        </authorList>
    </citation>
    <scope>NUCLEOTIDE SEQUENCE [LARGE SCALE GENOMIC DNA]</scope>
    <source>
        <strain evidence="5 6">DSM 46092</strain>
    </source>
</reference>
<dbReference type="InterPro" id="IPR000873">
    <property type="entry name" value="AMP-dep_synth/lig_dom"/>
</dbReference>
<dbReference type="AlphaFoldDB" id="A0A2A9FJX1"/>
<keyword evidence="2" id="KW-0436">Ligase</keyword>
<name>A0A2A9FJX1_9PSEU</name>
<dbReference type="SUPFAM" id="SSF56801">
    <property type="entry name" value="Acetyl-CoA synthetase-like"/>
    <property type="match status" value="1"/>
</dbReference>
<dbReference type="InterPro" id="IPR025110">
    <property type="entry name" value="AMP-bd_C"/>
</dbReference>
<dbReference type="FunFam" id="3.30.300.30:FF:000008">
    <property type="entry name" value="2,3-dihydroxybenzoate-AMP ligase"/>
    <property type="match status" value="1"/>
</dbReference>
<dbReference type="PANTHER" id="PTHR43201">
    <property type="entry name" value="ACYL-COA SYNTHETASE"/>
    <property type="match status" value="1"/>
</dbReference>
<dbReference type="Pfam" id="PF13193">
    <property type="entry name" value="AMP-binding_C"/>
    <property type="match status" value="1"/>
</dbReference>
<protein>
    <submittedName>
        <fullName evidence="5">Long-chain acyl-CoA synthetase</fullName>
    </submittedName>
</protein>
<keyword evidence="6" id="KW-1185">Reference proteome</keyword>
<gene>
    <name evidence="5" type="ORF">ATK36_6310</name>
</gene>
<evidence type="ECO:0000259" key="3">
    <source>
        <dbReference type="Pfam" id="PF00501"/>
    </source>
</evidence>
<dbReference type="GO" id="GO:0031956">
    <property type="term" value="F:medium-chain fatty acid-CoA ligase activity"/>
    <property type="evidence" value="ECO:0007669"/>
    <property type="project" value="TreeGrafter"/>
</dbReference>
<dbReference type="Gene3D" id="3.30.300.30">
    <property type="match status" value="1"/>
</dbReference>
<evidence type="ECO:0000313" key="6">
    <source>
        <dbReference type="Proteomes" id="UP000243542"/>
    </source>
</evidence>
<comment type="similarity">
    <text evidence="1">Belongs to the ATP-dependent AMP-binding enzyme family.</text>
</comment>
<dbReference type="Proteomes" id="UP000243542">
    <property type="component" value="Unassembled WGS sequence"/>
</dbReference>
<dbReference type="PANTHER" id="PTHR43201:SF5">
    <property type="entry name" value="MEDIUM-CHAIN ACYL-COA LIGASE ACSF2, MITOCHONDRIAL"/>
    <property type="match status" value="1"/>
</dbReference>
<feature type="domain" description="AMP-binding enzyme C-terminal" evidence="4">
    <location>
        <begin position="406"/>
        <end position="481"/>
    </location>
</feature>
<comment type="caution">
    <text evidence="5">The sequence shown here is derived from an EMBL/GenBank/DDBJ whole genome shotgun (WGS) entry which is preliminary data.</text>
</comment>
<evidence type="ECO:0000313" key="5">
    <source>
        <dbReference type="EMBL" id="PFG51041.1"/>
    </source>
</evidence>
<dbReference type="GO" id="GO:0006631">
    <property type="term" value="P:fatty acid metabolic process"/>
    <property type="evidence" value="ECO:0007669"/>
    <property type="project" value="TreeGrafter"/>
</dbReference>
<dbReference type="Gene3D" id="3.40.50.12780">
    <property type="entry name" value="N-terminal domain of ligase-like"/>
    <property type="match status" value="1"/>
</dbReference>
<evidence type="ECO:0000256" key="2">
    <source>
        <dbReference type="ARBA" id="ARBA00022598"/>
    </source>
</evidence>
<dbReference type="Pfam" id="PF00501">
    <property type="entry name" value="AMP-binding"/>
    <property type="match status" value="1"/>
</dbReference>
<dbReference type="EMBL" id="PDJK01000002">
    <property type="protein sequence ID" value="PFG51041.1"/>
    <property type="molecule type" value="Genomic_DNA"/>
</dbReference>
<organism evidence="5 6">
    <name type="scientific">Amycolatopsis sulphurea</name>
    <dbReference type="NCBI Taxonomy" id="76022"/>
    <lineage>
        <taxon>Bacteria</taxon>
        <taxon>Bacillati</taxon>
        <taxon>Actinomycetota</taxon>
        <taxon>Actinomycetes</taxon>
        <taxon>Pseudonocardiales</taxon>
        <taxon>Pseudonocardiaceae</taxon>
        <taxon>Amycolatopsis</taxon>
    </lineage>
</organism>
<dbReference type="InterPro" id="IPR020845">
    <property type="entry name" value="AMP-binding_CS"/>
</dbReference>
<evidence type="ECO:0000256" key="1">
    <source>
        <dbReference type="ARBA" id="ARBA00006432"/>
    </source>
</evidence>
<proteinExistence type="inferred from homology"/>
<dbReference type="CDD" id="cd05936">
    <property type="entry name" value="FC-FACS_FadD_like"/>
    <property type="match status" value="1"/>
</dbReference>
<feature type="domain" description="AMP-dependent synthetase/ligase" evidence="3">
    <location>
        <begin position="9"/>
        <end position="356"/>
    </location>
</feature>